<dbReference type="InterPro" id="IPR001633">
    <property type="entry name" value="EAL_dom"/>
</dbReference>
<dbReference type="InterPro" id="IPR013655">
    <property type="entry name" value="PAS_fold_3"/>
</dbReference>
<dbReference type="FunFam" id="3.30.70.270:FF:000001">
    <property type="entry name" value="Diguanylate cyclase domain protein"/>
    <property type="match status" value="1"/>
</dbReference>
<dbReference type="PROSITE" id="PS50113">
    <property type="entry name" value="PAC"/>
    <property type="match status" value="3"/>
</dbReference>
<evidence type="ECO:0000256" key="3">
    <source>
        <dbReference type="ARBA" id="ARBA00004665"/>
    </source>
</evidence>
<comment type="pathway">
    <text evidence="3">Purine metabolism; 3',5'-cyclic di-GMP biosynthesis.</text>
</comment>
<dbReference type="Pfam" id="PF00563">
    <property type="entry name" value="EAL"/>
    <property type="match status" value="1"/>
</dbReference>
<accession>A0AA50DQD5</accession>
<dbReference type="PROSITE" id="PS50887">
    <property type="entry name" value="GGDEF"/>
    <property type="match status" value="1"/>
</dbReference>
<keyword evidence="5" id="KW-1003">Cell membrane</keyword>
<evidence type="ECO:0000259" key="11">
    <source>
        <dbReference type="PROSITE" id="PS50112"/>
    </source>
</evidence>
<dbReference type="SUPFAM" id="SSF55073">
    <property type="entry name" value="Nucleotide cyclase"/>
    <property type="match status" value="1"/>
</dbReference>
<organism evidence="15 16">
    <name type="scientific">Erwinia pyri</name>
    <dbReference type="NCBI Taxonomy" id="3062598"/>
    <lineage>
        <taxon>Bacteria</taxon>
        <taxon>Pseudomonadati</taxon>
        <taxon>Pseudomonadota</taxon>
        <taxon>Gammaproteobacteria</taxon>
        <taxon>Enterobacterales</taxon>
        <taxon>Erwiniaceae</taxon>
        <taxon>Erwinia</taxon>
    </lineage>
</organism>
<feature type="domain" description="PAC" evidence="12">
    <location>
        <begin position="374"/>
        <end position="426"/>
    </location>
</feature>
<comment type="cofactor">
    <cofactor evidence="1">
        <name>Mg(2+)</name>
        <dbReference type="ChEBI" id="CHEBI:18420"/>
    </cofactor>
</comment>
<protein>
    <recommendedName>
        <fullName evidence="4">diguanylate cyclase</fullName>
        <ecNumber evidence="4">2.7.7.65</ecNumber>
    </recommendedName>
</protein>
<dbReference type="InterPro" id="IPR001610">
    <property type="entry name" value="PAC"/>
</dbReference>
<keyword evidence="8 10" id="KW-0472">Membrane</keyword>
<dbReference type="Gene3D" id="3.30.450.20">
    <property type="entry name" value="PAS domain"/>
    <property type="match status" value="3"/>
</dbReference>
<keyword evidence="7 10" id="KW-1133">Transmembrane helix</keyword>
<dbReference type="AlphaFoldDB" id="A0AA50DQD5"/>
<feature type="transmembrane region" description="Helical" evidence="10">
    <location>
        <begin position="158"/>
        <end position="179"/>
    </location>
</feature>
<evidence type="ECO:0000256" key="7">
    <source>
        <dbReference type="ARBA" id="ARBA00022989"/>
    </source>
</evidence>
<dbReference type="InterPro" id="IPR000700">
    <property type="entry name" value="PAS-assoc_C"/>
</dbReference>
<dbReference type="InterPro" id="IPR052155">
    <property type="entry name" value="Biofilm_reg_signaling"/>
</dbReference>
<dbReference type="InterPro" id="IPR035919">
    <property type="entry name" value="EAL_sf"/>
</dbReference>
<keyword evidence="15" id="KW-0548">Nucleotidyltransferase</keyword>
<dbReference type="Gene3D" id="2.10.70.100">
    <property type="match status" value="1"/>
</dbReference>
<dbReference type="KEGG" id="epi:Q3V30_07300"/>
<feature type="domain" description="EAL" evidence="13">
    <location>
        <begin position="847"/>
        <end position="1109"/>
    </location>
</feature>
<evidence type="ECO:0000256" key="4">
    <source>
        <dbReference type="ARBA" id="ARBA00012528"/>
    </source>
</evidence>
<dbReference type="PANTHER" id="PTHR44757:SF4">
    <property type="entry name" value="DIGUANYLATE CYCLASE DGCE-RELATED"/>
    <property type="match status" value="1"/>
</dbReference>
<proteinExistence type="predicted"/>
<reference evidence="15 16" key="1">
    <citation type="submission" date="2023-07" db="EMBL/GenBank/DDBJ databases">
        <title>Pathogenic bacteria of pear tree diseases.</title>
        <authorList>
            <person name="Zhang Z."/>
            <person name="He L."/>
            <person name="Huang R."/>
        </authorList>
    </citation>
    <scope>NUCLEOTIDE SEQUENCE [LARGE SCALE GENOMIC DNA]</scope>
    <source>
        <strain evidence="15 16">DE2</strain>
    </source>
</reference>
<dbReference type="NCBIfam" id="NF007298">
    <property type="entry name" value="PRK09776.1"/>
    <property type="match status" value="1"/>
</dbReference>
<dbReference type="SMART" id="SM00086">
    <property type="entry name" value="PAC"/>
    <property type="match status" value="3"/>
</dbReference>
<feature type="domain" description="PAS" evidence="11">
    <location>
        <begin position="553"/>
        <end position="605"/>
    </location>
</feature>
<dbReference type="GO" id="GO:0005886">
    <property type="term" value="C:plasma membrane"/>
    <property type="evidence" value="ECO:0007669"/>
    <property type="project" value="UniProtKB-SubCell"/>
</dbReference>
<dbReference type="PANTHER" id="PTHR44757">
    <property type="entry name" value="DIGUANYLATE CYCLASE DGCP"/>
    <property type="match status" value="1"/>
</dbReference>
<evidence type="ECO:0000313" key="15">
    <source>
        <dbReference type="EMBL" id="WLS80280.1"/>
    </source>
</evidence>
<feature type="transmembrane region" description="Helical" evidence="10">
    <location>
        <begin position="267"/>
        <end position="287"/>
    </location>
</feature>
<gene>
    <name evidence="15" type="ORF">Q3V30_07300</name>
</gene>
<dbReference type="InterPro" id="IPR000160">
    <property type="entry name" value="GGDEF_dom"/>
</dbReference>
<dbReference type="Pfam" id="PF05231">
    <property type="entry name" value="MASE1"/>
    <property type="match status" value="1"/>
</dbReference>
<dbReference type="InterPro" id="IPR043128">
    <property type="entry name" value="Rev_trsase/Diguanyl_cyclase"/>
</dbReference>
<dbReference type="SMART" id="SM00091">
    <property type="entry name" value="PAS"/>
    <property type="match status" value="3"/>
</dbReference>
<feature type="transmembrane region" description="Helical" evidence="10">
    <location>
        <begin position="16"/>
        <end position="37"/>
    </location>
</feature>
<dbReference type="Pfam" id="PF08447">
    <property type="entry name" value="PAS_3"/>
    <property type="match status" value="2"/>
</dbReference>
<dbReference type="Gene3D" id="3.20.20.450">
    <property type="entry name" value="EAL domain"/>
    <property type="match status" value="1"/>
</dbReference>
<evidence type="ECO:0000256" key="8">
    <source>
        <dbReference type="ARBA" id="ARBA00023136"/>
    </source>
</evidence>
<dbReference type="NCBIfam" id="TIGR00229">
    <property type="entry name" value="sensory_box"/>
    <property type="match status" value="2"/>
</dbReference>
<feature type="domain" description="GGDEF" evidence="14">
    <location>
        <begin position="715"/>
        <end position="848"/>
    </location>
</feature>
<sequence>MTTDTLFSVDRSCRTWLLALLPGVLSFALTLFCLEMIKVSGQISPLWFSTPLMTILIFRLPVAALPRVLLSCFTGIVAANALIVGPAISNIIFPVVNLLQALLGGALLRTMLDRKSPLDSLLSWSKMMVTVGLFTPLLGGLLATWILTITGHASFRFFSVWVISETIGMLALGPVCLLWKNDYFQRAGHTLFETLLTLFITLLLSYFSLRYAPWPFIFVVVVLFYSAVRLPRFEAFCVFLATLSLMTLMLALGLLEVQTSKFWPLASATWLPFLMVLIPSHMMALVLHSFREEKKHITESETRFRHAMEYSAIGMALVSPEGKWLQVNKSLCKLLGYQDKELKKTDFQRLTYPDDLHADLEKVNALLMGDIETYSIEKRYFRKDSQIVWARLTVSLVRDSEQMPLYFISQIEDITDLKKTEEVNRRLMQRITLANEAGGIGVWEWSLTSGKMSWDKRMFQIYGLPANGQASYLTWVNSLLPADRQRSVDAFDNAIKTSTPLDLEFRIETEQGIRYIRSQANMVLNEKGGVERMLGINQDVTPMRQLTEALYEEKERMHITLDAIGEAVISTDEEMRVIFMNPVAESMTGWTQEKAAGQPISDILQITQGRKGPPLQSSLLCELPQAKSTPALEHELVLHNSVGLQYDIHYSITPLKTLEGSNIGSVMVIQDVSESRELMRRLSYSASHDMLTSLPNRVSFEQKLKTLLVSAAGHHHHALVFIDLDRFKAVNDTAGHAAGDALLREISSVMQHHLRRSDFLARLGGDEFGVLLRDCPLDKAREVTDRIVDAVNDYRFLWDGRLHRVGASAGITLIDSDNHIASEVMAQADLACYNAKHNGRGQLSVYDPQLLKTLKPLLTRRENEQIITGQPMRLMVSAVAPPRNPHAVSFYLAEMQLFTQEGMEIDEASFRAGLTDEDLIIALDKKLIAEFFQHYAQGVLSKALTIVLPLSEQGVRDNAFITETLAQISRFGLPGDLLHFSLSAGALIGAAEQVHHNLARLREQGCKIVLTHFGHNLDAFSQLPGELIDYLSLGPELTANVQGNLMDEMMVSILQGHAQRMNIATFTGPVEQQAALNTLATIGVDAVWGGVVSPREPLNTLLINSYFAIK</sequence>
<dbReference type="EMBL" id="CP132353">
    <property type="protein sequence ID" value="WLS80280.1"/>
    <property type="molecule type" value="Genomic_DNA"/>
</dbReference>
<dbReference type="Gene3D" id="3.30.70.270">
    <property type="match status" value="1"/>
</dbReference>
<dbReference type="NCBIfam" id="TIGR00254">
    <property type="entry name" value="GGDEF"/>
    <property type="match status" value="1"/>
</dbReference>
<dbReference type="InterPro" id="IPR013656">
    <property type="entry name" value="PAS_4"/>
</dbReference>
<feature type="transmembrane region" description="Helical" evidence="10">
    <location>
        <begin position="91"/>
        <end position="112"/>
    </location>
</feature>
<dbReference type="InterPro" id="IPR007895">
    <property type="entry name" value="MASE1"/>
</dbReference>
<feature type="transmembrane region" description="Helical" evidence="10">
    <location>
        <begin position="235"/>
        <end position="255"/>
    </location>
</feature>
<dbReference type="SUPFAM" id="SSF55785">
    <property type="entry name" value="PYP-like sensor domain (PAS domain)"/>
    <property type="match status" value="3"/>
</dbReference>
<dbReference type="GO" id="GO:0052621">
    <property type="term" value="F:diguanylate cyclase activity"/>
    <property type="evidence" value="ECO:0007669"/>
    <property type="project" value="UniProtKB-EC"/>
</dbReference>
<evidence type="ECO:0000256" key="6">
    <source>
        <dbReference type="ARBA" id="ARBA00022692"/>
    </source>
</evidence>
<dbReference type="SMART" id="SM00052">
    <property type="entry name" value="EAL"/>
    <property type="match status" value="1"/>
</dbReference>
<dbReference type="InterPro" id="IPR035965">
    <property type="entry name" value="PAS-like_dom_sf"/>
</dbReference>
<evidence type="ECO:0000256" key="2">
    <source>
        <dbReference type="ARBA" id="ARBA00004651"/>
    </source>
</evidence>
<dbReference type="CDD" id="cd00130">
    <property type="entry name" value="PAS"/>
    <property type="match status" value="3"/>
</dbReference>
<dbReference type="Pfam" id="PF00990">
    <property type="entry name" value="GGDEF"/>
    <property type="match status" value="1"/>
</dbReference>
<feature type="domain" description="PAC" evidence="12">
    <location>
        <begin position="632"/>
        <end position="684"/>
    </location>
</feature>
<dbReference type="InterPro" id="IPR029787">
    <property type="entry name" value="Nucleotide_cyclase"/>
</dbReference>
<comment type="catalytic activity">
    <reaction evidence="9">
        <text>2 GTP = 3',3'-c-di-GMP + 2 diphosphate</text>
        <dbReference type="Rhea" id="RHEA:24898"/>
        <dbReference type="ChEBI" id="CHEBI:33019"/>
        <dbReference type="ChEBI" id="CHEBI:37565"/>
        <dbReference type="ChEBI" id="CHEBI:58805"/>
        <dbReference type="EC" id="2.7.7.65"/>
    </reaction>
</comment>
<dbReference type="EC" id="2.7.7.65" evidence="4"/>
<dbReference type="RefSeq" id="WP_306211819.1">
    <property type="nucleotide sequence ID" value="NZ_CP132353.1"/>
</dbReference>
<dbReference type="InterPro" id="IPR000014">
    <property type="entry name" value="PAS"/>
</dbReference>
<dbReference type="Pfam" id="PF08448">
    <property type="entry name" value="PAS_4"/>
    <property type="match status" value="1"/>
</dbReference>
<dbReference type="SMART" id="SM00267">
    <property type="entry name" value="GGDEF"/>
    <property type="match status" value="1"/>
</dbReference>
<keyword evidence="16" id="KW-1185">Reference proteome</keyword>
<dbReference type="CDD" id="cd01949">
    <property type="entry name" value="GGDEF"/>
    <property type="match status" value="1"/>
</dbReference>
<dbReference type="SUPFAM" id="SSF141868">
    <property type="entry name" value="EAL domain-like"/>
    <property type="match status" value="1"/>
</dbReference>
<evidence type="ECO:0000259" key="12">
    <source>
        <dbReference type="PROSITE" id="PS50113"/>
    </source>
</evidence>
<evidence type="ECO:0000256" key="9">
    <source>
        <dbReference type="ARBA" id="ARBA00034247"/>
    </source>
</evidence>
<evidence type="ECO:0000256" key="10">
    <source>
        <dbReference type="SAM" id="Phobius"/>
    </source>
</evidence>
<name>A0AA50DQD5_9GAMM</name>
<evidence type="ECO:0000259" key="14">
    <source>
        <dbReference type="PROSITE" id="PS50887"/>
    </source>
</evidence>
<feature type="domain" description="PAS" evidence="11">
    <location>
        <begin position="300"/>
        <end position="370"/>
    </location>
</feature>
<evidence type="ECO:0000256" key="5">
    <source>
        <dbReference type="ARBA" id="ARBA00022475"/>
    </source>
</evidence>
<evidence type="ECO:0000259" key="13">
    <source>
        <dbReference type="PROSITE" id="PS50883"/>
    </source>
</evidence>
<feature type="domain" description="PAC" evidence="12">
    <location>
        <begin position="501"/>
        <end position="552"/>
    </location>
</feature>
<dbReference type="Proteomes" id="UP001228139">
    <property type="component" value="Chromosome"/>
</dbReference>
<evidence type="ECO:0000313" key="16">
    <source>
        <dbReference type="Proteomes" id="UP001228139"/>
    </source>
</evidence>
<keyword evidence="6 10" id="KW-0812">Transmembrane</keyword>
<keyword evidence="15" id="KW-0808">Transferase</keyword>
<dbReference type="PROSITE" id="PS50112">
    <property type="entry name" value="PAS"/>
    <property type="match status" value="2"/>
</dbReference>
<dbReference type="PROSITE" id="PS50883">
    <property type="entry name" value="EAL"/>
    <property type="match status" value="1"/>
</dbReference>
<feature type="transmembrane region" description="Helical" evidence="10">
    <location>
        <begin position="124"/>
        <end position="146"/>
    </location>
</feature>
<comment type="subcellular location">
    <subcellularLocation>
        <location evidence="2">Cell membrane</location>
        <topology evidence="2">Multi-pass membrane protein</topology>
    </subcellularLocation>
</comment>
<evidence type="ECO:0000256" key="1">
    <source>
        <dbReference type="ARBA" id="ARBA00001946"/>
    </source>
</evidence>
<feature type="transmembrane region" description="Helical" evidence="10">
    <location>
        <begin position="191"/>
        <end position="207"/>
    </location>
</feature>